<dbReference type="EMBL" id="JAMZIH010008042">
    <property type="protein sequence ID" value="KAJ1672652.1"/>
    <property type="molecule type" value="Genomic_DNA"/>
</dbReference>
<proteinExistence type="predicted"/>
<evidence type="ECO:0000313" key="1">
    <source>
        <dbReference type="EMBL" id="KAJ1672652.1"/>
    </source>
</evidence>
<dbReference type="Proteomes" id="UP001145114">
    <property type="component" value="Unassembled WGS sequence"/>
</dbReference>
<reference evidence="1" key="1">
    <citation type="submission" date="2022-06" db="EMBL/GenBank/DDBJ databases">
        <title>Phylogenomic reconstructions and comparative analyses of Kickxellomycotina fungi.</title>
        <authorList>
            <person name="Reynolds N.K."/>
            <person name="Stajich J.E."/>
            <person name="Barry K."/>
            <person name="Grigoriev I.V."/>
            <person name="Crous P."/>
            <person name="Smith M.E."/>
        </authorList>
    </citation>
    <scope>NUCLEOTIDE SEQUENCE</scope>
    <source>
        <strain evidence="1">RSA 2271</strain>
    </source>
</reference>
<name>A0ACC1H8J3_9FUNG</name>
<comment type="caution">
    <text evidence="1">The sequence shown here is derived from an EMBL/GenBank/DDBJ whole genome shotgun (WGS) entry which is preliminary data.</text>
</comment>
<keyword evidence="2" id="KW-1185">Reference proteome</keyword>
<organism evidence="1 2">
    <name type="scientific">Spiromyces aspiralis</name>
    <dbReference type="NCBI Taxonomy" id="68401"/>
    <lineage>
        <taxon>Eukaryota</taxon>
        <taxon>Fungi</taxon>
        <taxon>Fungi incertae sedis</taxon>
        <taxon>Zoopagomycota</taxon>
        <taxon>Kickxellomycotina</taxon>
        <taxon>Kickxellomycetes</taxon>
        <taxon>Kickxellales</taxon>
        <taxon>Kickxellaceae</taxon>
        <taxon>Spiromyces</taxon>
    </lineage>
</organism>
<feature type="non-terminal residue" evidence="1">
    <location>
        <position position="302"/>
    </location>
</feature>
<accession>A0ACC1H8J3</accession>
<protein>
    <submittedName>
        <fullName evidence="1">Uncharacterized protein</fullName>
    </submittedName>
</protein>
<sequence>MPAPSYNWCQVTLYDLSHKYEHLASSGKVQPALAEAVLNSFKNKLVSYISSSDIFSDDSSSGSEELDDSTYTTDIHESRLPTSVEDNKVTTADNELSTIHRQQQQQQQQQQHNENEDEDRGQQQFIDIDASTCSITVANTPASDTWSSSTLAMVSYLADHHSDSNACSPSEFPLYGITGSETIPTPSIDLTNPPSSDLDAIYRYLDTFDHDGIFSSFHPHGQFEDEDSDSSTSSSNSAVSDDRSSASPPLPITPTSSQAFGDGAELTAHDDSLVEMSPYPHSTTIFSQDSNDGYCRESIVVS</sequence>
<evidence type="ECO:0000313" key="2">
    <source>
        <dbReference type="Proteomes" id="UP001145114"/>
    </source>
</evidence>
<gene>
    <name evidence="1" type="ORF">EV182_006766</name>
</gene>